<evidence type="ECO:0008006" key="12">
    <source>
        <dbReference type="Google" id="ProtNLM"/>
    </source>
</evidence>
<evidence type="ECO:0000256" key="4">
    <source>
        <dbReference type="ARBA" id="ARBA00022889"/>
    </source>
</evidence>
<dbReference type="Pfam" id="PF04923">
    <property type="entry name" value="Ninjurin"/>
    <property type="match status" value="1"/>
</dbReference>
<keyword evidence="4" id="KW-0130">Cell adhesion</keyword>
<comment type="similarity">
    <text evidence="2">Belongs to the ninjurin family.</text>
</comment>
<dbReference type="PANTHER" id="PTHR12316:SF17">
    <property type="entry name" value="NINJURIN C, ISOFORM D"/>
    <property type="match status" value="1"/>
</dbReference>
<dbReference type="EMBL" id="CAJNOG010000005">
    <property type="protein sequence ID" value="CAF0730950.1"/>
    <property type="molecule type" value="Genomic_DNA"/>
</dbReference>
<evidence type="ECO:0000256" key="5">
    <source>
        <dbReference type="ARBA" id="ARBA00022989"/>
    </source>
</evidence>
<evidence type="ECO:0000256" key="2">
    <source>
        <dbReference type="ARBA" id="ARBA00008141"/>
    </source>
</evidence>
<dbReference type="Proteomes" id="UP000663844">
    <property type="component" value="Unassembled WGS sequence"/>
</dbReference>
<evidence type="ECO:0000256" key="8">
    <source>
        <dbReference type="SAM" id="Phobius"/>
    </source>
</evidence>
<evidence type="ECO:0000256" key="6">
    <source>
        <dbReference type="ARBA" id="ARBA00023136"/>
    </source>
</evidence>
<protein>
    <recommendedName>
        <fullName evidence="12">Ninjurin-2</fullName>
    </recommendedName>
</protein>
<evidence type="ECO:0000256" key="7">
    <source>
        <dbReference type="SAM" id="MobiDB-lite"/>
    </source>
</evidence>
<keyword evidence="6 8" id="KW-0472">Membrane</keyword>
<dbReference type="InterPro" id="IPR007007">
    <property type="entry name" value="Ninjurin"/>
</dbReference>
<name>A0A813MWA8_9BILA</name>
<dbReference type="EMBL" id="CAJOAZ010002387">
    <property type="protein sequence ID" value="CAF3924149.1"/>
    <property type="molecule type" value="Genomic_DNA"/>
</dbReference>
<dbReference type="PANTHER" id="PTHR12316">
    <property type="entry name" value="NINJURIN-RELATED"/>
    <property type="match status" value="1"/>
</dbReference>
<gene>
    <name evidence="9" type="ORF">JYZ213_LOCUS1194</name>
    <name evidence="10" type="ORF">OXD698_LOCUS25192</name>
</gene>
<evidence type="ECO:0000313" key="11">
    <source>
        <dbReference type="Proteomes" id="UP000663845"/>
    </source>
</evidence>
<dbReference type="GO" id="GO:0016020">
    <property type="term" value="C:membrane"/>
    <property type="evidence" value="ECO:0007669"/>
    <property type="project" value="UniProtKB-SubCell"/>
</dbReference>
<keyword evidence="5 8" id="KW-1133">Transmembrane helix</keyword>
<comment type="caution">
    <text evidence="9">The sequence shown here is derived from an EMBL/GenBank/DDBJ whole genome shotgun (WGS) entry which is preliminary data.</text>
</comment>
<accession>A0A813MWA8</accession>
<evidence type="ECO:0000256" key="3">
    <source>
        <dbReference type="ARBA" id="ARBA00022692"/>
    </source>
</evidence>
<feature type="transmembrane region" description="Helical" evidence="8">
    <location>
        <begin position="63"/>
        <end position="88"/>
    </location>
</feature>
<dbReference type="Proteomes" id="UP000663845">
    <property type="component" value="Unassembled WGS sequence"/>
</dbReference>
<dbReference type="GO" id="GO:0007155">
    <property type="term" value="P:cell adhesion"/>
    <property type="evidence" value="ECO:0007669"/>
    <property type="project" value="UniProtKB-KW"/>
</dbReference>
<evidence type="ECO:0000256" key="1">
    <source>
        <dbReference type="ARBA" id="ARBA00004141"/>
    </source>
</evidence>
<evidence type="ECO:0000313" key="9">
    <source>
        <dbReference type="EMBL" id="CAF0730950.1"/>
    </source>
</evidence>
<comment type="subcellular location">
    <subcellularLocation>
        <location evidence="1">Membrane</location>
        <topology evidence="1">Multi-pass membrane protein</topology>
    </subcellularLocation>
</comment>
<reference evidence="9" key="1">
    <citation type="submission" date="2021-02" db="EMBL/GenBank/DDBJ databases">
        <authorList>
            <person name="Nowell W R."/>
        </authorList>
    </citation>
    <scope>NUCLEOTIDE SEQUENCE</scope>
</reference>
<evidence type="ECO:0000313" key="10">
    <source>
        <dbReference type="EMBL" id="CAF3924149.1"/>
    </source>
</evidence>
<feature type="transmembrane region" description="Helical" evidence="8">
    <location>
        <begin position="109"/>
        <end position="130"/>
    </location>
</feature>
<sequence>MRKQPMDVDDTTNPRNTLDHGHSTFNRYATKKTLANSSFEIALLVTNAVQLKTLLGNKTTQDALWYVGLSLVCVSLFIQVINACILVLMGTDDISKERRQHRLISLNNFSLILSVLLAIVNVVLNVIVAVDPQILATTINATKPI</sequence>
<keyword evidence="3 8" id="KW-0812">Transmembrane</keyword>
<organism evidence="9 11">
    <name type="scientific">Adineta steineri</name>
    <dbReference type="NCBI Taxonomy" id="433720"/>
    <lineage>
        <taxon>Eukaryota</taxon>
        <taxon>Metazoa</taxon>
        <taxon>Spiralia</taxon>
        <taxon>Gnathifera</taxon>
        <taxon>Rotifera</taxon>
        <taxon>Eurotatoria</taxon>
        <taxon>Bdelloidea</taxon>
        <taxon>Adinetida</taxon>
        <taxon>Adinetidae</taxon>
        <taxon>Adineta</taxon>
    </lineage>
</organism>
<proteinExistence type="inferred from homology"/>
<feature type="region of interest" description="Disordered" evidence="7">
    <location>
        <begin position="1"/>
        <end position="22"/>
    </location>
</feature>
<dbReference type="AlphaFoldDB" id="A0A813MWA8"/>
<dbReference type="GO" id="GO:0042246">
    <property type="term" value="P:tissue regeneration"/>
    <property type="evidence" value="ECO:0007669"/>
    <property type="project" value="InterPro"/>
</dbReference>